<evidence type="ECO:0000256" key="1">
    <source>
        <dbReference type="ARBA" id="ARBA00022450"/>
    </source>
</evidence>
<dbReference type="InterPro" id="IPR009081">
    <property type="entry name" value="PP-bd_ACP"/>
</dbReference>
<sequence>MTVFESIQEIIMNQTKCNMADVTIEADLVRDCGCDSLDLLEIVLEVEDKYNIDVTEESAGKWKTVRDLVEHVKKAAGIDE</sequence>
<dbReference type="eggNOG" id="COG0236">
    <property type="taxonomic scope" value="Bacteria"/>
</dbReference>
<dbReference type="InterPro" id="IPR003231">
    <property type="entry name" value="ACP"/>
</dbReference>
<evidence type="ECO:0000313" key="10">
    <source>
        <dbReference type="Proteomes" id="UP000003240"/>
    </source>
</evidence>
<reference evidence="9 10" key="1">
    <citation type="journal article" date="2011" name="EMBO J.">
        <title>Structural diversity of bacterial flagellar motors.</title>
        <authorList>
            <person name="Chen S."/>
            <person name="Beeby M."/>
            <person name="Murphy G.E."/>
            <person name="Leadbetter J.R."/>
            <person name="Hendrixson D.R."/>
            <person name="Briegel A."/>
            <person name="Li Z."/>
            <person name="Shi J."/>
            <person name="Tocheva E.I."/>
            <person name="Muller A."/>
            <person name="Dobro M.J."/>
            <person name="Jensen G.J."/>
        </authorList>
    </citation>
    <scope>NUCLEOTIDE SEQUENCE [LARGE SCALE GENOMIC DNA]</scope>
    <source>
        <strain evidence="9 10">DSM 6540</strain>
    </source>
</reference>
<comment type="caution">
    <text evidence="9">The sequence shown here is derived from an EMBL/GenBank/DDBJ whole genome shotgun (WGS) entry which is preliminary data.</text>
</comment>
<evidence type="ECO:0000259" key="8">
    <source>
        <dbReference type="PROSITE" id="PS50075"/>
    </source>
</evidence>
<dbReference type="PANTHER" id="PTHR20863">
    <property type="entry name" value="ACYL CARRIER PROTEIN"/>
    <property type="match status" value="1"/>
</dbReference>
<dbReference type="UniPathway" id="UPA00094"/>
<keyword evidence="3 7" id="KW-0597">Phosphoprotein</keyword>
<evidence type="ECO:0000256" key="4">
    <source>
        <dbReference type="ARBA" id="ARBA00022832"/>
    </source>
</evidence>
<feature type="domain" description="Carrier" evidence="8">
    <location>
        <begin position="1"/>
        <end position="76"/>
    </location>
</feature>
<evidence type="ECO:0000256" key="2">
    <source>
        <dbReference type="ARBA" id="ARBA00022516"/>
    </source>
</evidence>
<proteinExistence type="inferred from homology"/>
<evidence type="ECO:0000256" key="3">
    <source>
        <dbReference type="ARBA" id="ARBA00022553"/>
    </source>
</evidence>
<keyword evidence="10" id="KW-1185">Reference proteome</keyword>
<organism evidence="9 10">
    <name type="scientific">Acetonema longum DSM 6540</name>
    <dbReference type="NCBI Taxonomy" id="1009370"/>
    <lineage>
        <taxon>Bacteria</taxon>
        <taxon>Bacillati</taxon>
        <taxon>Bacillota</taxon>
        <taxon>Negativicutes</taxon>
        <taxon>Acetonemataceae</taxon>
        <taxon>Acetonema</taxon>
    </lineage>
</organism>
<comment type="similarity">
    <text evidence="7">Belongs to the acyl carrier protein (ACP) family.</text>
</comment>
<dbReference type="GO" id="GO:0000035">
    <property type="term" value="F:acyl binding"/>
    <property type="evidence" value="ECO:0007669"/>
    <property type="project" value="TreeGrafter"/>
</dbReference>
<protein>
    <recommendedName>
        <fullName evidence="7">Acyl carrier protein</fullName>
        <shortName evidence="7">ACP</shortName>
    </recommendedName>
</protein>
<comment type="pathway">
    <text evidence="7">Lipid metabolism; fatty acid biosynthesis.</text>
</comment>
<dbReference type="HAMAP" id="MF_01217">
    <property type="entry name" value="Acyl_carrier"/>
    <property type="match status" value="1"/>
</dbReference>
<dbReference type="PROSITE" id="PS50075">
    <property type="entry name" value="CARRIER"/>
    <property type="match status" value="1"/>
</dbReference>
<comment type="subcellular location">
    <subcellularLocation>
        <location evidence="7">Cytoplasm</location>
    </subcellularLocation>
</comment>
<keyword evidence="1 7" id="KW-0596">Phosphopantetheine</keyword>
<dbReference type="EMBL" id="AFGF01000107">
    <property type="protein sequence ID" value="EGO63536.1"/>
    <property type="molecule type" value="Genomic_DNA"/>
</dbReference>
<keyword evidence="2 7" id="KW-0444">Lipid biosynthesis</keyword>
<gene>
    <name evidence="7" type="primary">acpP</name>
    <name evidence="9" type="ORF">ALO_12541</name>
</gene>
<evidence type="ECO:0000256" key="7">
    <source>
        <dbReference type="HAMAP-Rule" id="MF_01217"/>
    </source>
</evidence>
<name>F7NK95_9FIRM</name>
<keyword evidence="6 7" id="KW-0275">Fatty acid biosynthesis</keyword>
<dbReference type="InterPro" id="IPR036736">
    <property type="entry name" value="ACP-like_sf"/>
</dbReference>
<dbReference type="PANTHER" id="PTHR20863:SF76">
    <property type="entry name" value="CARRIER DOMAIN-CONTAINING PROTEIN"/>
    <property type="match status" value="1"/>
</dbReference>
<evidence type="ECO:0000256" key="5">
    <source>
        <dbReference type="ARBA" id="ARBA00023098"/>
    </source>
</evidence>
<dbReference type="SUPFAM" id="SSF47336">
    <property type="entry name" value="ACP-like"/>
    <property type="match status" value="1"/>
</dbReference>
<dbReference type="GO" id="GO:0009245">
    <property type="term" value="P:lipid A biosynthetic process"/>
    <property type="evidence" value="ECO:0007669"/>
    <property type="project" value="TreeGrafter"/>
</dbReference>
<dbReference type="AlphaFoldDB" id="F7NK95"/>
<keyword evidence="5 7" id="KW-0443">Lipid metabolism</keyword>
<evidence type="ECO:0000256" key="6">
    <source>
        <dbReference type="ARBA" id="ARBA00023160"/>
    </source>
</evidence>
<dbReference type="Proteomes" id="UP000003240">
    <property type="component" value="Unassembled WGS sequence"/>
</dbReference>
<dbReference type="STRING" id="1009370.ALO_12541"/>
<comment type="function">
    <text evidence="7">Carrier of the growing fatty acid chain in fatty acid biosynthesis.</text>
</comment>
<dbReference type="NCBIfam" id="NF002150">
    <property type="entry name" value="PRK00982.1-4"/>
    <property type="match status" value="1"/>
</dbReference>
<evidence type="ECO:0000313" key="9">
    <source>
        <dbReference type="EMBL" id="EGO63536.1"/>
    </source>
</evidence>
<keyword evidence="7" id="KW-0963">Cytoplasm</keyword>
<comment type="PTM">
    <text evidence="7">4'-phosphopantetheine is transferred from CoA to a specific serine of apo-ACP by AcpS. This modification is essential for activity because fatty acids are bound in thioester linkage to the sulfhydryl of the prosthetic group.</text>
</comment>
<feature type="modified residue" description="O-(pantetheine 4'-phosphoryl)serine" evidence="7">
    <location>
        <position position="36"/>
    </location>
</feature>
<dbReference type="GO" id="GO:0016020">
    <property type="term" value="C:membrane"/>
    <property type="evidence" value="ECO:0007669"/>
    <property type="project" value="GOC"/>
</dbReference>
<dbReference type="Gene3D" id="1.10.1200.10">
    <property type="entry name" value="ACP-like"/>
    <property type="match status" value="1"/>
</dbReference>
<keyword evidence="4 7" id="KW-0276">Fatty acid metabolism</keyword>
<dbReference type="RefSeq" id="WP_004096149.1">
    <property type="nucleotide sequence ID" value="NZ_AFGF01000107.1"/>
</dbReference>
<dbReference type="Pfam" id="PF00550">
    <property type="entry name" value="PP-binding"/>
    <property type="match status" value="1"/>
</dbReference>
<accession>F7NK95</accession>
<dbReference type="GO" id="GO:0000036">
    <property type="term" value="F:acyl carrier activity"/>
    <property type="evidence" value="ECO:0007669"/>
    <property type="project" value="UniProtKB-UniRule"/>
</dbReference>
<dbReference type="GO" id="GO:0005829">
    <property type="term" value="C:cytosol"/>
    <property type="evidence" value="ECO:0007669"/>
    <property type="project" value="TreeGrafter"/>
</dbReference>